<dbReference type="Gene3D" id="2.60.120.260">
    <property type="entry name" value="Galactose-binding domain-like"/>
    <property type="match status" value="1"/>
</dbReference>
<dbReference type="EMBL" id="FXZD01000007">
    <property type="protein sequence ID" value="SMX98213.1"/>
    <property type="molecule type" value="Genomic_DNA"/>
</dbReference>
<gene>
    <name evidence="1" type="ORF">BANT918_02402</name>
</gene>
<reference evidence="1 2" key="1">
    <citation type="submission" date="2017-03" db="EMBL/GenBank/DDBJ databases">
        <authorList>
            <person name="Afonso C.L."/>
            <person name="Miller P.J."/>
            <person name="Scott M.A."/>
            <person name="Spackman E."/>
            <person name="Goraichik I."/>
            <person name="Dimitrov K.M."/>
            <person name="Suarez D.L."/>
            <person name="Swayne D.E."/>
        </authorList>
    </citation>
    <scope>NUCLEOTIDE SEQUENCE [LARGE SCALE GENOMIC DNA]</scope>
    <source>
        <strain evidence="1 2">CNRZ 918</strain>
    </source>
</reference>
<accession>A0A2H1KEM8</accession>
<name>A0A2H1KEM8_9MICO</name>
<organism evidence="1 2">
    <name type="scientific">Brevibacterium antiquum CNRZ 918</name>
    <dbReference type="NCBI Taxonomy" id="1255637"/>
    <lineage>
        <taxon>Bacteria</taxon>
        <taxon>Bacillati</taxon>
        <taxon>Actinomycetota</taxon>
        <taxon>Actinomycetes</taxon>
        <taxon>Micrococcales</taxon>
        <taxon>Brevibacteriaceae</taxon>
        <taxon>Brevibacterium</taxon>
    </lineage>
</organism>
<dbReference type="Proteomes" id="UP000234433">
    <property type="component" value="Unassembled WGS sequence"/>
</dbReference>
<protein>
    <submittedName>
        <fullName evidence="1">Uncharacterized protein</fullName>
    </submittedName>
</protein>
<proteinExistence type="predicted"/>
<evidence type="ECO:0000313" key="1">
    <source>
        <dbReference type="EMBL" id="SMX98213.1"/>
    </source>
</evidence>
<evidence type="ECO:0000313" key="2">
    <source>
        <dbReference type="Proteomes" id="UP000234433"/>
    </source>
</evidence>
<sequence length="592" mass="62729">MTSIEAKRLAQRIARIEREQANQGKPQLAYSSIENGNLKSYEGNDLKMVVGLQDDGGQATTVFNGPTPPTPINYTVTVDHGSLTVHWDGEFEDGAVAPSDWARWTAYAQEGGAVTPSRVTAIGGTDSASGGEVTAGVLKGQWTVTVLAWSQAGKPSSMGLPVTVDVPGYGDIVLAEIDAAETLIKNGSDILVSAQDTLGGKLDSAFGSIDSINDDMSDLGDAVAGAVVSANGKNTVTYDDRPPTGTDEGITGDSWFVGQVGRPEDVVEATNLLANPSFETEVLPGYFTLNTSRSSNPMGVVSGSYCMAMATASASGSNWTGLDTLPVSLFPASKWVAFGLTVAGATGAKFIDVWADFYNGSTRVATTSDAYAPISAEQSRIVRAIQVPSVAFTQVRFLVRLRNSASGGAPADGVTYTDAWQIVVADTEAKARSIVGQYFDGDTPSGTTNNESHYRWTGTSHASTSEKYLPATDGLSENWNVTAQYRHDGNGWVEVELSHHVISSADVGKLVAGSATIKEACQAPGFIEAVFPGFLCSYARGRTLVGPLSLNLERRSISDRRMQSLPVVPPDPFRCRCHHLDQPRPFATVDQF</sequence>
<feature type="non-terminal residue" evidence="1">
    <location>
        <position position="592"/>
    </location>
</feature>
<dbReference type="AlphaFoldDB" id="A0A2H1KEM8"/>